<evidence type="ECO:0000313" key="2">
    <source>
        <dbReference type="Proteomes" id="UP000198704"/>
    </source>
</evidence>
<proteinExistence type="predicted"/>
<organism evidence="1 2">
    <name type="scientific">Methylobacterium phyllostachyos</name>
    <dbReference type="NCBI Taxonomy" id="582672"/>
    <lineage>
        <taxon>Bacteria</taxon>
        <taxon>Pseudomonadati</taxon>
        <taxon>Pseudomonadota</taxon>
        <taxon>Alphaproteobacteria</taxon>
        <taxon>Hyphomicrobiales</taxon>
        <taxon>Methylobacteriaceae</taxon>
        <taxon>Methylobacterium</taxon>
    </lineage>
</organism>
<dbReference type="EMBL" id="FNHS01000037">
    <property type="protein sequence ID" value="SDO68789.1"/>
    <property type="molecule type" value="Genomic_DNA"/>
</dbReference>
<protein>
    <submittedName>
        <fullName evidence="1">Uncharacterized protein</fullName>
    </submittedName>
</protein>
<evidence type="ECO:0000313" key="1">
    <source>
        <dbReference type="EMBL" id="SDO68789.1"/>
    </source>
</evidence>
<gene>
    <name evidence="1" type="ORF">SAMN05216360_13711</name>
</gene>
<dbReference type="Proteomes" id="UP000198704">
    <property type="component" value="Unassembled WGS sequence"/>
</dbReference>
<sequence>MMNSFLALLTVVAVLAARALFKLPLLPFRLVARLLRSRPATA</sequence>
<reference evidence="2" key="1">
    <citation type="submission" date="2016-10" db="EMBL/GenBank/DDBJ databases">
        <authorList>
            <person name="Varghese N."/>
            <person name="Submissions S."/>
        </authorList>
    </citation>
    <scope>NUCLEOTIDE SEQUENCE [LARGE SCALE GENOMIC DNA]</scope>
    <source>
        <strain evidence="2">BL47</strain>
    </source>
</reference>
<dbReference type="AlphaFoldDB" id="A0A1H0LKQ6"/>
<dbReference type="RefSeq" id="WP_280141009.1">
    <property type="nucleotide sequence ID" value="NZ_FNHS01000037.1"/>
</dbReference>
<accession>A0A1H0LKQ6</accession>
<keyword evidence="2" id="KW-1185">Reference proteome</keyword>
<name>A0A1H0LKQ6_9HYPH</name>